<dbReference type="OrthoDB" id="1451627at2"/>
<reference evidence="2 4" key="2">
    <citation type="submission" date="2018-06" db="EMBL/GenBank/DDBJ databases">
        <authorList>
            <consortium name="Pathogen Informatics"/>
            <person name="Doyle S."/>
        </authorList>
    </citation>
    <scope>NUCLEOTIDE SEQUENCE [LARGE SCALE GENOMIC DNA]</scope>
    <source>
        <strain evidence="2 4">NCTC13560</strain>
    </source>
</reference>
<dbReference type="EMBL" id="UFVS01000001">
    <property type="protein sequence ID" value="SUX43936.1"/>
    <property type="molecule type" value="Genomic_DNA"/>
</dbReference>
<dbReference type="KEGG" id="cil:EG358_08335"/>
<reference evidence="1 3" key="1">
    <citation type="submission" date="2017-01" db="EMBL/GenBank/DDBJ databases">
        <authorList>
            <person name="Varghese N."/>
            <person name="Submissions S."/>
        </authorList>
    </citation>
    <scope>NUCLEOTIDE SEQUENCE [LARGE SCALE GENOMIC DNA]</scope>
    <source>
        <strain evidence="1 3">ATCC 27950</strain>
    </source>
</reference>
<organism evidence="2 4">
    <name type="scientific">Chryseobacterium indoltheticum</name>
    <dbReference type="NCBI Taxonomy" id="254"/>
    <lineage>
        <taxon>Bacteria</taxon>
        <taxon>Pseudomonadati</taxon>
        <taxon>Bacteroidota</taxon>
        <taxon>Flavobacteriia</taxon>
        <taxon>Flavobacteriales</taxon>
        <taxon>Weeksellaceae</taxon>
        <taxon>Chryseobacterium group</taxon>
        <taxon>Chryseobacterium</taxon>
    </lineage>
</organism>
<gene>
    <name evidence="2" type="ORF">NCTC13560_02281</name>
    <name evidence="1" type="ORF">SAMN05421682_110101</name>
</gene>
<protein>
    <submittedName>
        <fullName evidence="2">Uncharacterized protein</fullName>
    </submittedName>
</protein>
<accession>A0A381FBH3</accession>
<sequence length="361" mass="42491">MSEIYYKRAVCFCEKKIKKPFSCYLFQIIPLTNYIDSDIPTNHFPFLLEYKIDKNNVIYYSYEDVFESFGKDTKDFLSELSHETNTMNYILKLLTVVSNFNFFTYNVNEHAWFINLNAKTEEEISCRYGAKIYIDANLKDKMFIADFTKIDEEEIEPQKHSEYYTAPDLDNEKNNELTFSEFTKKFFEYIPELDELQKKYFDSALTLINNGSRIRKTMKSLSFLAFISSIEAMTTLEGKINKVTIDFECNSCQTIKTSTYSCKKCGRPIWGISQQIKLYLEKYLSSAEKFKTIINKLYSRRSQIAHAGGLFTSDEFFDWDNPETREQHNLELIAAMQYSKMSLVNYVLSNINEKRTSSDRK</sequence>
<dbReference type="Proteomes" id="UP000185725">
    <property type="component" value="Unassembled WGS sequence"/>
</dbReference>
<dbReference type="RefSeq" id="WP_076561618.1">
    <property type="nucleotide sequence ID" value="NZ_CP033929.1"/>
</dbReference>
<dbReference type="GeneID" id="303673703"/>
<evidence type="ECO:0000313" key="4">
    <source>
        <dbReference type="Proteomes" id="UP000255231"/>
    </source>
</evidence>
<dbReference type="EMBL" id="FTMF01000010">
    <property type="protein sequence ID" value="SIQ94166.1"/>
    <property type="molecule type" value="Genomic_DNA"/>
</dbReference>
<evidence type="ECO:0000313" key="1">
    <source>
        <dbReference type="EMBL" id="SIQ94166.1"/>
    </source>
</evidence>
<keyword evidence="3" id="KW-1185">Reference proteome</keyword>
<dbReference type="AlphaFoldDB" id="A0A381FBH3"/>
<proteinExistence type="predicted"/>
<evidence type="ECO:0000313" key="3">
    <source>
        <dbReference type="Proteomes" id="UP000185725"/>
    </source>
</evidence>
<dbReference type="Proteomes" id="UP000255231">
    <property type="component" value="Unassembled WGS sequence"/>
</dbReference>
<evidence type="ECO:0000313" key="2">
    <source>
        <dbReference type="EMBL" id="SUX43936.1"/>
    </source>
</evidence>
<name>A0A381FBH3_9FLAO</name>